<accession>U5LGD7</accession>
<evidence type="ECO:0000313" key="2">
    <source>
        <dbReference type="Proteomes" id="UP000017805"/>
    </source>
</evidence>
<reference evidence="1 2" key="1">
    <citation type="submission" date="2013-07" db="EMBL/GenBank/DDBJ databases">
        <title>Complete genome sequence of Bacillus infantis NRRL B-14911 that has potential to induce cardiac disease by antigenic mimicry.</title>
        <authorList>
            <person name="Massilamany C."/>
            <person name="Smith T.P.L."/>
            <person name="Loy J.D."/>
            <person name="Barletta R."/>
            <person name="Reddy J."/>
        </authorList>
    </citation>
    <scope>NUCLEOTIDE SEQUENCE [LARGE SCALE GENOMIC DNA]</scope>
    <source>
        <strain evidence="1 2">NRRL B-14911</strain>
    </source>
</reference>
<sequence>MKLLLSLKKIGIFNVKLETIKIKFWKPNQG</sequence>
<dbReference type="Proteomes" id="UP000017805">
    <property type="component" value="Chromosome"/>
</dbReference>
<dbReference type="STRING" id="1367477.N288_18920"/>
<gene>
    <name evidence="1" type="ORF">N288_18920</name>
</gene>
<dbReference type="AlphaFoldDB" id="U5LGD7"/>
<keyword evidence="2" id="KW-1185">Reference proteome</keyword>
<evidence type="ECO:0000313" key="1">
    <source>
        <dbReference type="EMBL" id="AGX05662.1"/>
    </source>
</evidence>
<protein>
    <submittedName>
        <fullName evidence="1">Uncharacterized protein</fullName>
    </submittedName>
</protein>
<organism evidence="1 2">
    <name type="scientific">Bacillus infantis NRRL B-14911</name>
    <dbReference type="NCBI Taxonomy" id="1367477"/>
    <lineage>
        <taxon>Bacteria</taxon>
        <taxon>Bacillati</taxon>
        <taxon>Bacillota</taxon>
        <taxon>Bacilli</taxon>
        <taxon>Bacillales</taxon>
        <taxon>Bacillaceae</taxon>
        <taxon>Bacillus</taxon>
    </lineage>
</organism>
<dbReference type="EMBL" id="CP006643">
    <property type="protein sequence ID" value="AGX05662.1"/>
    <property type="molecule type" value="Genomic_DNA"/>
</dbReference>
<dbReference type="HOGENOM" id="CLU_3402092_0_0_9"/>
<name>U5LGD7_9BACI</name>
<dbReference type="KEGG" id="bif:N288_18920"/>
<proteinExistence type="predicted"/>